<dbReference type="Pfam" id="PF00171">
    <property type="entry name" value="Aldedh"/>
    <property type="match status" value="1"/>
</dbReference>
<dbReference type="FunFam" id="3.40.605.10:FF:000007">
    <property type="entry name" value="NAD/NADP-dependent betaine aldehyde dehydrogenase"/>
    <property type="match status" value="1"/>
</dbReference>
<evidence type="ECO:0000313" key="6">
    <source>
        <dbReference type="EMBL" id="SHG06783.1"/>
    </source>
</evidence>
<dbReference type="FunFam" id="3.40.309.10:FF:000012">
    <property type="entry name" value="Betaine aldehyde dehydrogenase"/>
    <property type="match status" value="1"/>
</dbReference>
<accession>A0A1M5GT36</accession>
<dbReference type="InterPro" id="IPR016161">
    <property type="entry name" value="Ald_DH/histidinol_DH"/>
</dbReference>
<dbReference type="STRING" id="930117.SAMN05216225_101442"/>
<organism evidence="6 7">
    <name type="scientific">Ornithinibacillus halophilus</name>
    <dbReference type="NCBI Taxonomy" id="930117"/>
    <lineage>
        <taxon>Bacteria</taxon>
        <taxon>Bacillati</taxon>
        <taxon>Bacillota</taxon>
        <taxon>Bacilli</taxon>
        <taxon>Bacillales</taxon>
        <taxon>Bacillaceae</taxon>
        <taxon>Ornithinibacillus</taxon>
    </lineage>
</organism>
<dbReference type="Gene3D" id="3.40.605.10">
    <property type="entry name" value="Aldehyde Dehydrogenase, Chain A, domain 1"/>
    <property type="match status" value="1"/>
</dbReference>
<evidence type="ECO:0000256" key="3">
    <source>
        <dbReference type="PROSITE-ProRule" id="PRU10007"/>
    </source>
</evidence>
<dbReference type="PANTHER" id="PTHR11699">
    <property type="entry name" value="ALDEHYDE DEHYDROGENASE-RELATED"/>
    <property type="match status" value="1"/>
</dbReference>
<dbReference type="InterPro" id="IPR015590">
    <property type="entry name" value="Aldehyde_DH_dom"/>
</dbReference>
<feature type="active site" evidence="3">
    <location>
        <position position="250"/>
    </location>
</feature>
<protein>
    <submittedName>
        <fullName evidence="6">Aldehyde dehydrogenase (NAD+)</fullName>
    </submittedName>
</protein>
<dbReference type="AlphaFoldDB" id="A0A1M5GT36"/>
<feature type="domain" description="Aldehyde dehydrogenase" evidence="5">
    <location>
        <begin position="13"/>
        <end position="479"/>
    </location>
</feature>
<evidence type="ECO:0000256" key="4">
    <source>
        <dbReference type="RuleBase" id="RU003345"/>
    </source>
</evidence>
<dbReference type="PROSITE" id="PS00070">
    <property type="entry name" value="ALDEHYDE_DEHYDR_CYS"/>
    <property type="match status" value="1"/>
</dbReference>
<name>A0A1M5GT36_9BACI</name>
<dbReference type="InterPro" id="IPR016162">
    <property type="entry name" value="Ald_DH_N"/>
</dbReference>
<gene>
    <name evidence="6" type="ORF">SAMN05216225_101442</name>
</gene>
<dbReference type="EMBL" id="FQVW01000014">
    <property type="protein sequence ID" value="SHG06783.1"/>
    <property type="molecule type" value="Genomic_DNA"/>
</dbReference>
<evidence type="ECO:0000256" key="2">
    <source>
        <dbReference type="ARBA" id="ARBA00023002"/>
    </source>
</evidence>
<proteinExistence type="inferred from homology"/>
<dbReference type="RefSeq" id="WP_072889777.1">
    <property type="nucleotide sequence ID" value="NZ_FQVW01000014.1"/>
</dbReference>
<comment type="similarity">
    <text evidence="1 4">Belongs to the aldehyde dehydrogenase family.</text>
</comment>
<dbReference type="PROSITE" id="PS00687">
    <property type="entry name" value="ALDEHYDE_DEHYDR_GLU"/>
    <property type="match status" value="1"/>
</dbReference>
<evidence type="ECO:0000313" key="7">
    <source>
        <dbReference type="Proteomes" id="UP000183988"/>
    </source>
</evidence>
<dbReference type="OrthoDB" id="9762913at2"/>
<reference evidence="6 7" key="1">
    <citation type="submission" date="2016-11" db="EMBL/GenBank/DDBJ databases">
        <authorList>
            <person name="Jaros S."/>
            <person name="Januszkiewicz K."/>
            <person name="Wedrychowicz H."/>
        </authorList>
    </citation>
    <scope>NUCLEOTIDE SEQUENCE [LARGE SCALE GENOMIC DNA]</scope>
    <source>
        <strain evidence="6 7">IBRC-M 10683</strain>
    </source>
</reference>
<dbReference type="Proteomes" id="UP000183988">
    <property type="component" value="Unassembled WGS sequence"/>
</dbReference>
<dbReference type="InterPro" id="IPR016160">
    <property type="entry name" value="Ald_DH_CS_CYS"/>
</dbReference>
<dbReference type="InterPro" id="IPR029510">
    <property type="entry name" value="Ald_DH_CS_GLU"/>
</dbReference>
<dbReference type="GO" id="GO:0016620">
    <property type="term" value="F:oxidoreductase activity, acting on the aldehyde or oxo group of donors, NAD or NADP as acceptor"/>
    <property type="evidence" value="ECO:0007669"/>
    <property type="project" value="InterPro"/>
</dbReference>
<evidence type="ECO:0000256" key="1">
    <source>
        <dbReference type="ARBA" id="ARBA00009986"/>
    </source>
</evidence>
<dbReference type="Gene3D" id="3.40.309.10">
    <property type="entry name" value="Aldehyde Dehydrogenase, Chain A, domain 2"/>
    <property type="match status" value="1"/>
</dbReference>
<keyword evidence="2 4" id="KW-0560">Oxidoreductase</keyword>
<keyword evidence="7" id="KW-1185">Reference proteome</keyword>
<dbReference type="InterPro" id="IPR016163">
    <property type="entry name" value="Ald_DH_C"/>
</dbReference>
<evidence type="ECO:0000259" key="5">
    <source>
        <dbReference type="Pfam" id="PF00171"/>
    </source>
</evidence>
<dbReference type="SUPFAM" id="SSF53720">
    <property type="entry name" value="ALDH-like"/>
    <property type="match status" value="1"/>
</dbReference>
<sequence>MTQTYFNYINGEWVPSKSGETYPSINPANTNEVLGYFQKSNEDDVDLAVSVSESVFSNWANTAAPKRGDVLFRLINLLEENREDLAKTITKEVGKSFREANGEVQKTIDAMKQFSGEATRLNGETIPSYNSNIVGYTVREPLGVVGVVAPYNFPLGIGIWKIAPALMAGNTVVFKPASNTSLISVKIIELFEKAGVPAGVLNMVTGPGGVVGGAIGNHPKIKAVSFTGSTDVGVVLGQAVTQRGGKMQAEMGGKNPAIILEDADIDMAVDSIVTSGFLDNGQRCTGTSRLIVLRSVADEVKEKLVKRAKELVIGDGFGENVDNGAVIDEHQLNKYLHYVDVTLNEGGKLEYGGKRLMDNGLDKGYFVLPTVFSGITKDMAIFRDEIFGPVIAVIEVDTYEEALEIANDNEFGLSSTIYTNDLKKAFDFVRKIESGVTHVNMPSTYFENQYPFGGKKASSIGPREQGSTALDFWTDYKTVYINP</sequence>